<organism evidence="1 2">
    <name type="scientific">Platanthera guangdongensis</name>
    <dbReference type="NCBI Taxonomy" id="2320717"/>
    <lineage>
        <taxon>Eukaryota</taxon>
        <taxon>Viridiplantae</taxon>
        <taxon>Streptophyta</taxon>
        <taxon>Embryophyta</taxon>
        <taxon>Tracheophyta</taxon>
        <taxon>Spermatophyta</taxon>
        <taxon>Magnoliopsida</taxon>
        <taxon>Liliopsida</taxon>
        <taxon>Asparagales</taxon>
        <taxon>Orchidaceae</taxon>
        <taxon>Orchidoideae</taxon>
        <taxon>Orchideae</taxon>
        <taxon>Orchidinae</taxon>
        <taxon>Platanthera</taxon>
    </lineage>
</organism>
<sequence>MLNVFLDVVDHPDGNIDERPVDFSFAMEMKMKDQSIHPSMADSDFTIRLHELATQLSSFQMETNQYFDRLQDPMLKIHQGIQLHIDQLPWRRSGIDFHRNLQYEAFKCSFRAFTGFQGDTKCSS</sequence>
<protein>
    <submittedName>
        <fullName evidence="1">Uncharacterized protein</fullName>
    </submittedName>
</protein>
<gene>
    <name evidence="1" type="ORF">KSP40_PGU009667</name>
</gene>
<dbReference type="Proteomes" id="UP001412067">
    <property type="component" value="Unassembled WGS sequence"/>
</dbReference>
<keyword evidence="2" id="KW-1185">Reference proteome</keyword>
<comment type="caution">
    <text evidence="1">The sequence shown here is derived from an EMBL/GenBank/DDBJ whole genome shotgun (WGS) entry which is preliminary data.</text>
</comment>
<name>A0ABR2N4M5_9ASPA</name>
<dbReference type="EMBL" id="JBBWWR010000001">
    <property type="protein sequence ID" value="KAK8971057.1"/>
    <property type="molecule type" value="Genomic_DNA"/>
</dbReference>
<evidence type="ECO:0000313" key="1">
    <source>
        <dbReference type="EMBL" id="KAK8971057.1"/>
    </source>
</evidence>
<proteinExistence type="predicted"/>
<evidence type="ECO:0000313" key="2">
    <source>
        <dbReference type="Proteomes" id="UP001412067"/>
    </source>
</evidence>
<reference evidence="1 2" key="1">
    <citation type="journal article" date="2022" name="Nat. Plants">
        <title>Genomes of leafy and leafless Platanthera orchids illuminate the evolution of mycoheterotrophy.</title>
        <authorList>
            <person name="Li M.H."/>
            <person name="Liu K.W."/>
            <person name="Li Z."/>
            <person name="Lu H.C."/>
            <person name="Ye Q.L."/>
            <person name="Zhang D."/>
            <person name="Wang J.Y."/>
            <person name="Li Y.F."/>
            <person name="Zhong Z.M."/>
            <person name="Liu X."/>
            <person name="Yu X."/>
            <person name="Liu D.K."/>
            <person name="Tu X.D."/>
            <person name="Liu B."/>
            <person name="Hao Y."/>
            <person name="Liao X.Y."/>
            <person name="Jiang Y.T."/>
            <person name="Sun W.H."/>
            <person name="Chen J."/>
            <person name="Chen Y.Q."/>
            <person name="Ai Y."/>
            <person name="Zhai J.W."/>
            <person name="Wu S.S."/>
            <person name="Zhou Z."/>
            <person name="Hsiao Y.Y."/>
            <person name="Wu W.L."/>
            <person name="Chen Y.Y."/>
            <person name="Lin Y.F."/>
            <person name="Hsu J.L."/>
            <person name="Li C.Y."/>
            <person name="Wang Z.W."/>
            <person name="Zhao X."/>
            <person name="Zhong W.Y."/>
            <person name="Ma X.K."/>
            <person name="Ma L."/>
            <person name="Huang J."/>
            <person name="Chen G.Z."/>
            <person name="Huang M.Z."/>
            <person name="Huang L."/>
            <person name="Peng D.H."/>
            <person name="Luo Y.B."/>
            <person name="Zou S.Q."/>
            <person name="Chen S.P."/>
            <person name="Lan S."/>
            <person name="Tsai W.C."/>
            <person name="Van de Peer Y."/>
            <person name="Liu Z.J."/>
        </authorList>
    </citation>
    <scope>NUCLEOTIDE SEQUENCE [LARGE SCALE GENOMIC DNA]</scope>
    <source>
        <strain evidence="1">Lor288</strain>
    </source>
</reference>
<accession>A0ABR2N4M5</accession>